<keyword evidence="12 18" id="KW-1133">Transmembrane helix</keyword>
<keyword evidence="14" id="KW-0406">Ion transport</keyword>
<feature type="transmembrane region" description="Helical" evidence="18">
    <location>
        <begin position="411"/>
        <end position="434"/>
    </location>
</feature>
<evidence type="ECO:0000256" key="11">
    <source>
        <dbReference type="ARBA" id="ARBA00022958"/>
    </source>
</evidence>
<keyword evidence="15 18" id="KW-0472">Membrane</keyword>
<evidence type="ECO:0000256" key="5">
    <source>
        <dbReference type="ARBA" id="ARBA00022538"/>
    </source>
</evidence>
<feature type="transmembrane region" description="Helical" evidence="18">
    <location>
        <begin position="380"/>
        <end position="399"/>
    </location>
</feature>
<evidence type="ECO:0000256" key="16">
    <source>
        <dbReference type="ARBA" id="ARBA00023201"/>
    </source>
</evidence>
<protein>
    <recommendedName>
        <fullName evidence="19">Sodium/calcium exchanger membrane region domain-containing protein</fullName>
    </recommendedName>
</protein>
<keyword evidence="4" id="KW-0050">Antiport</keyword>
<evidence type="ECO:0000256" key="14">
    <source>
        <dbReference type="ARBA" id="ARBA00023065"/>
    </source>
</evidence>
<evidence type="ECO:0000256" key="13">
    <source>
        <dbReference type="ARBA" id="ARBA00023053"/>
    </source>
</evidence>
<evidence type="ECO:0000256" key="10">
    <source>
        <dbReference type="ARBA" id="ARBA00022847"/>
    </source>
</evidence>
<feature type="transmembrane region" description="Helical" evidence="18">
    <location>
        <begin position="100"/>
        <end position="118"/>
    </location>
</feature>
<evidence type="ECO:0000256" key="3">
    <source>
        <dbReference type="ARBA" id="ARBA00022448"/>
    </source>
</evidence>
<dbReference type="GO" id="GO:0006874">
    <property type="term" value="P:intracellular calcium ion homeostasis"/>
    <property type="evidence" value="ECO:0007669"/>
    <property type="project" value="TreeGrafter"/>
</dbReference>
<keyword evidence="9" id="KW-0106">Calcium</keyword>
<keyword evidence="7 18" id="KW-0812">Transmembrane</keyword>
<evidence type="ECO:0000256" key="4">
    <source>
        <dbReference type="ARBA" id="ARBA00022449"/>
    </source>
</evidence>
<feature type="domain" description="Sodium/calcium exchanger membrane region" evidence="19">
    <location>
        <begin position="106"/>
        <end position="219"/>
    </location>
</feature>
<dbReference type="GO" id="GO:0005886">
    <property type="term" value="C:plasma membrane"/>
    <property type="evidence" value="ECO:0007669"/>
    <property type="project" value="TreeGrafter"/>
</dbReference>
<keyword evidence="3" id="KW-0813">Transport</keyword>
<sequence>MSDQAVEVRGKCAQMKFLSYTCHGGRENDCSVLLSNRMSGQAVEVREEIAQRTTLDITRVMTGSGHGLDDQQIFDANCTPPAIDDFPRDLFSERQRQDGAVVLHVFTSLYLFVALAVVCDKYFVPAVERICQALNMSNDVAGATFMAAATSAPELFVNVIGTFITEGDIGVGTIVGSAVFNILAVAACCGIGAGIVVPLDWWPLTRDCLAYGVTVSLMICIIHDERVECRDIFPFGKNTQGTQPRVEPGNPRLVDSFIDHYTHTVGEEPDLRTDSYSSSDLMMYWDKPIQQCTRARLGLTTDRPTKNSENCVETGEVGVPLQTDAASPQHQLQIQQQQLQQNGRIKVSTDRVPQEDSQDEESVNLLAVTSLFRWPSGQKWWKQLAWLFIWPIHLVFLVTIPDCEKPRFKKWFPLTFIMCIIWIGSLSYVVAWMITIIGDTLKIPDSVMGITFLAAGTSVPEAVSSVIVAKQGHGSMGISNSIGSNTFDILLCLGLPWLIKASFLPAMEGQHFVRINSRGLEYSAISLLSTLMLLYATFSCNRFQLDRKVGQACLLMYAMFLVLASLIELNVFFKVNLPTCGRTVNDDPQNVLAFLDGMSRSKMSSEETLKTSPPYEEEEGKGRKLQLQLKMSRDIGEIEGYPKLYMTLCNREESSHDEYSRPYTLAFQVSKRRLLSGPTRPTWTLETYFRPDVATPASYYTSMLSEFNSTKKVGTREVAILRKLTTLAAAWSKASLSCQTKLPMTRISGFEP</sequence>
<keyword evidence="13" id="KW-0915">Sodium</keyword>
<feature type="domain" description="Sodium/calcium exchanger membrane region" evidence="19">
    <location>
        <begin position="413"/>
        <end position="564"/>
    </location>
</feature>
<evidence type="ECO:0000256" key="12">
    <source>
        <dbReference type="ARBA" id="ARBA00022989"/>
    </source>
</evidence>
<evidence type="ECO:0000256" key="7">
    <source>
        <dbReference type="ARBA" id="ARBA00022692"/>
    </source>
</evidence>
<evidence type="ECO:0000256" key="6">
    <source>
        <dbReference type="ARBA" id="ARBA00022568"/>
    </source>
</evidence>
<keyword evidence="11" id="KW-0630">Potassium</keyword>
<feature type="transmembrane region" description="Helical" evidence="18">
    <location>
        <begin position="552"/>
        <end position="573"/>
    </location>
</feature>
<keyword evidence="16" id="KW-0739">Sodium transport</keyword>
<dbReference type="Pfam" id="PF01699">
    <property type="entry name" value="Na_Ca_ex"/>
    <property type="match status" value="2"/>
</dbReference>
<keyword evidence="8" id="KW-0732">Signal</keyword>
<evidence type="ECO:0000256" key="8">
    <source>
        <dbReference type="ARBA" id="ARBA00022729"/>
    </source>
</evidence>
<dbReference type="GO" id="GO:0008273">
    <property type="term" value="F:calcium, potassium:sodium antiporter activity"/>
    <property type="evidence" value="ECO:0007669"/>
    <property type="project" value="TreeGrafter"/>
</dbReference>
<name>A0A7R9I2H9_9NEOP</name>
<evidence type="ECO:0000256" key="9">
    <source>
        <dbReference type="ARBA" id="ARBA00022837"/>
    </source>
</evidence>
<comment type="subcellular location">
    <subcellularLocation>
        <location evidence="1">Membrane</location>
        <topology evidence="1">Multi-pass membrane protein</topology>
    </subcellularLocation>
</comment>
<dbReference type="InterPro" id="IPR004837">
    <property type="entry name" value="NaCa_Exmemb"/>
</dbReference>
<dbReference type="EMBL" id="OD566558">
    <property type="protein sequence ID" value="CAD7444233.1"/>
    <property type="molecule type" value="Genomic_DNA"/>
</dbReference>
<dbReference type="AlphaFoldDB" id="A0A7R9I2H9"/>
<dbReference type="GO" id="GO:0005262">
    <property type="term" value="F:calcium channel activity"/>
    <property type="evidence" value="ECO:0007669"/>
    <property type="project" value="TreeGrafter"/>
</dbReference>
<keyword evidence="6" id="KW-0109">Calcium transport</keyword>
<feature type="region of interest" description="Disordered" evidence="17">
    <location>
        <begin position="603"/>
        <end position="623"/>
    </location>
</feature>
<comment type="similarity">
    <text evidence="2">Belongs to the Ca(2+):cation antiporter (CaCA) (TC 2.A.19) family. SLC24A subfamily.</text>
</comment>
<organism evidence="20">
    <name type="scientific">Timema bartmani</name>
    <dbReference type="NCBI Taxonomy" id="61472"/>
    <lineage>
        <taxon>Eukaryota</taxon>
        <taxon>Metazoa</taxon>
        <taxon>Ecdysozoa</taxon>
        <taxon>Arthropoda</taxon>
        <taxon>Hexapoda</taxon>
        <taxon>Insecta</taxon>
        <taxon>Pterygota</taxon>
        <taxon>Neoptera</taxon>
        <taxon>Polyneoptera</taxon>
        <taxon>Phasmatodea</taxon>
        <taxon>Timematodea</taxon>
        <taxon>Timematoidea</taxon>
        <taxon>Timematidae</taxon>
        <taxon>Timema</taxon>
    </lineage>
</organism>
<reference evidence="20" key="1">
    <citation type="submission" date="2020-11" db="EMBL/GenBank/DDBJ databases">
        <authorList>
            <person name="Tran Van P."/>
        </authorList>
    </citation>
    <scope>NUCLEOTIDE SEQUENCE</scope>
</reference>
<dbReference type="InterPro" id="IPR044880">
    <property type="entry name" value="NCX_ion-bd_dom_sf"/>
</dbReference>
<dbReference type="Gene3D" id="1.20.1420.30">
    <property type="entry name" value="NCX, central ion-binding region"/>
    <property type="match status" value="2"/>
</dbReference>
<evidence type="ECO:0000256" key="18">
    <source>
        <dbReference type="SAM" id="Phobius"/>
    </source>
</evidence>
<feature type="transmembrane region" description="Helical" evidence="18">
    <location>
        <begin position="481"/>
        <end position="499"/>
    </location>
</feature>
<dbReference type="PANTHER" id="PTHR10846:SF70">
    <property type="entry name" value="ZYDECO, ISOFORM F"/>
    <property type="match status" value="1"/>
</dbReference>
<evidence type="ECO:0000256" key="2">
    <source>
        <dbReference type="ARBA" id="ARBA00005364"/>
    </source>
</evidence>
<keyword evidence="5" id="KW-0633">Potassium transport</keyword>
<accession>A0A7R9I2H9</accession>
<evidence type="ECO:0000259" key="19">
    <source>
        <dbReference type="Pfam" id="PF01699"/>
    </source>
</evidence>
<evidence type="ECO:0000256" key="15">
    <source>
        <dbReference type="ARBA" id="ARBA00023136"/>
    </source>
</evidence>
<keyword evidence="10" id="KW-0769">Symport</keyword>
<dbReference type="GO" id="GO:0015293">
    <property type="term" value="F:symporter activity"/>
    <property type="evidence" value="ECO:0007669"/>
    <property type="project" value="UniProtKB-KW"/>
</dbReference>
<gene>
    <name evidence="20" type="ORF">TBIB3V08_LOCUS6616</name>
</gene>
<feature type="transmembrane region" description="Helical" evidence="18">
    <location>
        <begin position="519"/>
        <end position="540"/>
    </location>
</feature>
<dbReference type="FunFam" id="1.20.1420.30:FF:000009">
    <property type="entry name" value="sodium/potassium/calcium exchanger 5 isoform X2"/>
    <property type="match status" value="1"/>
</dbReference>
<dbReference type="PANTHER" id="PTHR10846">
    <property type="entry name" value="SODIUM/POTASSIUM/CALCIUM EXCHANGER"/>
    <property type="match status" value="1"/>
</dbReference>
<dbReference type="InterPro" id="IPR004481">
    <property type="entry name" value="K/Na/Ca-exchanger"/>
</dbReference>
<feature type="transmembrane region" description="Helical" evidence="18">
    <location>
        <begin position="446"/>
        <end position="469"/>
    </location>
</feature>
<evidence type="ECO:0000313" key="20">
    <source>
        <dbReference type="EMBL" id="CAD7444233.1"/>
    </source>
</evidence>
<proteinExistence type="inferred from homology"/>
<evidence type="ECO:0000256" key="1">
    <source>
        <dbReference type="ARBA" id="ARBA00004141"/>
    </source>
</evidence>
<evidence type="ECO:0000256" key="17">
    <source>
        <dbReference type="SAM" id="MobiDB-lite"/>
    </source>
</evidence>